<dbReference type="InterPro" id="IPR036065">
    <property type="entry name" value="BolA-like_sf"/>
</dbReference>
<organism evidence="2 3">
    <name type="scientific">Riccia sorocarpa</name>
    <dbReference type="NCBI Taxonomy" id="122646"/>
    <lineage>
        <taxon>Eukaryota</taxon>
        <taxon>Viridiplantae</taxon>
        <taxon>Streptophyta</taxon>
        <taxon>Embryophyta</taxon>
        <taxon>Marchantiophyta</taxon>
        <taxon>Marchantiopsida</taxon>
        <taxon>Marchantiidae</taxon>
        <taxon>Marchantiales</taxon>
        <taxon>Ricciaceae</taxon>
        <taxon>Riccia</taxon>
    </lineage>
</organism>
<dbReference type="Gene3D" id="1.10.10.60">
    <property type="entry name" value="Homeodomain-like"/>
    <property type="match status" value="1"/>
</dbReference>
<dbReference type="EMBL" id="JBJQOH010000006">
    <property type="protein sequence ID" value="KAL3683608.1"/>
    <property type="molecule type" value="Genomic_DNA"/>
</dbReference>
<dbReference type="Gene3D" id="3.10.20.90">
    <property type="entry name" value="Phosphatidylinositol 3-kinase Catalytic Subunit, Chain A, domain 1"/>
    <property type="match status" value="1"/>
</dbReference>
<dbReference type="Pfam" id="PF13837">
    <property type="entry name" value="Myb_DNA-bind_4"/>
    <property type="match status" value="1"/>
</dbReference>
<evidence type="ECO:0000313" key="3">
    <source>
        <dbReference type="Proteomes" id="UP001633002"/>
    </source>
</evidence>
<name>A0ABD3GWU1_9MARC</name>
<accession>A0ABD3GWU1</accession>
<dbReference type="Proteomes" id="UP001633002">
    <property type="component" value="Unassembled WGS sequence"/>
</dbReference>
<evidence type="ECO:0000259" key="1">
    <source>
        <dbReference type="Pfam" id="PF13837"/>
    </source>
</evidence>
<dbReference type="InterPro" id="IPR002634">
    <property type="entry name" value="BolA"/>
</dbReference>
<dbReference type="AlphaFoldDB" id="A0ABD3GWU1"/>
<gene>
    <name evidence="2" type="ORF">R1sor_001630</name>
</gene>
<sequence length="408" mass="45389">MAGGGVRVAGMPTTPSITMGAGVMAVGMKEVKEGGQVKSEKKKDGNEWTDRAVDLLLELYEQKWRGVSFGNLRVKDWEHVASTMDERYHWQGERKTFLQCKNKIENLKKRYKLEREKKNENGEIMSDWPWFSRLHEIIGKAPKQVGLIEDSENGTLALGLGSTVEGPDAEKEYEGEGQGGGLPQLGQIVPIAMRDDSKMRALTESQISSERGSFMETPPKDRKHGSTAACGTHCMQNVPEVSGKCGRKRRRNAARSPIKDLAASFSNFFNAMAKVEVERMQMLRELIASNTRKRPRITPTSLDNDQCRWCSAHGTTTTPGRDTIHQKLMEALSPTNLEVEDVSAEQSPGLQLGAARTNFNVRIVSPLFEGQSLVQRHRMIYNILQDELKSGVHALSIVARTPTETAAH</sequence>
<dbReference type="PANTHER" id="PTHR46230:SF7">
    <property type="entry name" value="BOLA-LIKE PROTEIN 1"/>
    <property type="match status" value="1"/>
</dbReference>
<dbReference type="PANTHER" id="PTHR46230">
    <property type="match status" value="1"/>
</dbReference>
<dbReference type="Pfam" id="PF01722">
    <property type="entry name" value="BolA"/>
    <property type="match status" value="1"/>
</dbReference>
<proteinExistence type="predicted"/>
<dbReference type="SUPFAM" id="SSF82657">
    <property type="entry name" value="BolA-like"/>
    <property type="match status" value="1"/>
</dbReference>
<comment type="caution">
    <text evidence="2">The sequence shown here is derived from an EMBL/GenBank/DDBJ whole genome shotgun (WGS) entry which is preliminary data.</text>
</comment>
<protein>
    <recommendedName>
        <fullName evidence="1">Myb/SANT-like DNA-binding domain-containing protein</fullName>
    </recommendedName>
</protein>
<evidence type="ECO:0000313" key="2">
    <source>
        <dbReference type="EMBL" id="KAL3683608.1"/>
    </source>
</evidence>
<feature type="domain" description="Myb/SANT-like DNA-binding" evidence="1">
    <location>
        <begin position="46"/>
        <end position="137"/>
    </location>
</feature>
<dbReference type="InterPro" id="IPR044822">
    <property type="entry name" value="Myb_DNA-bind_4"/>
</dbReference>
<keyword evidence="3" id="KW-1185">Reference proteome</keyword>
<reference evidence="2 3" key="1">
    <citation type="submission" date="2024-09" db="EMBL/GenBank/DDBJ databases">
        <title>Chromosome-scale assembly of Riccia sorocarpa.</title>
        <authorList>
            <person name="Paukszto L."/>
        </authorList>
    </citation>
    <scope>NUCLEOTIDE SEQUENCE [LARGE SCALE GENOMIC DNA]</scope>
    <source>
        <strain evidence="2">LP-2024</strain>
        <tissue evidence="2">Aerial parts of the thallus</tissue>
    </source>
</reference>